<evidence type="ECO:0000313" key="1">
    <source>
        <dbReference type="EMBL" id="TSD15440.1"/>
    </source>
</evidence>
<accession>A0A554NEL5</accession>
<comment type="caution">
    <text evidence="1">The sequence shown here is derived from an EMBL/GenBank/DDBJ whole genome shotgun (WGS) entry which is preliminary data.</text>
</comment>
<dbReference type="InParanoid" id="A0A554NEL5"/>
<sequence length="92" mass="10676">MSFGDRPLRDRPIPYCMRKQELVYLHGLLRQIREYYEREHGEPVQTPGYDTCDVSPTAIHRSKADQEEAVLTLLAELTESMEGRHQMSPDAD</sequence>
<gene>
    <name evidence="1" type="ORF">DP107_06085</name>
</gene>
<reference evidence="1 2" key="1">
    <citation type="submission" date="2018-06" db="EMBL/GenBank/DDBJ databases">
        <title>Natronomonas sp. F16-60 a new haloarchaeon isolated from a solar saltern of Isla Cristina, Huelva, Spain.</title>
        <authorList>
            <person name="Duran-Viseras A."/>
            <person name="Sanchez-Porro C."/>
            <person name="Ventosa A."/>
        </authorList>
    </citation>
    <scope>NUCLEOTIDE SEQUENCE [LARGE SCALE GENOMIC DNA]</scope>
    <source>
        <strain evidence="1 2">F16-60</strain>
    </source>
</reference>
<name>A0A554NEL5_9EURY</name>
<proteinExistence type="predicted"/>
<protein>
    <submittedName>
        <fullName evidence="1">Metal-binding protein</fullName>
    </submittedName>
</protein>
<dbReference type="Pfam" id="PF01893">
    <property type="entry name" value="UPF0058"/>
    <property type="match status" value="1"/>
</dbReference>
<dbReference type="InterPro" id="IPR002753">
    <property type="entry name" value="UPF0058"/>
</dbReference>
<dbReference type="InterPro" id="IPR036519">
    <property type="entry name" value="UPF0058_sf"/>
</dbReference>
<evidence type="ECO:0000313" key="2">
    <source>
        <dbReference type="Proteomes" id="UP000319894"/>
    </source>
</evidence>
<dbReference type="EMBL" id="QMDX01000002">
    <property type="protein sequence ID" value="TSD15440.1"/>
    <property type="molecule type" value="Genomic_DNA"/>
</dbReference>
<dbReference type="PANTHER" id="PTHR42203:SF2">
    <property type="entry name" value="UPF0058 PROTEIN MJ1205"/>
    <property type="match status" value="1"/>
</dbReference>
<organism evidence="1 2">
    <name type="scientific">Haloglomus irregulare</name>
    <dbReference type="NCBI Taxonomy" id="2234134"/>
    <lineage>
        <taxon>Archaea</taxon>
        <taxon>Methanobacteriati</taxon>
        <taxon>Methanobacteriota</taxon>
        <taxon>Stenosarchaea group</taxon>
        <taxon>Halobacteria</taxon>
        <taxon>Halobacteriales</taxon>
        <taxon>Natronomonadaceae</taxon>
        <taxon>Haloglomus</taxon>
    </lineage>
</organism>
<dbReference type="Proteomes" id="UP000319894">
    <property type="component" value="Unassembled WGS sequence"/>
</dbReference>
<keyword evidence="2" id="KW-1185">Reference proteome</keyword>
<dbReference type="AlphaFoldDB" id="A0A554NEL5"/>
<dbReference type="PANTHER" id="PTHR42203">
    <property type="entry name" value="UPF0058 PROTEIN MJ1205"/>
    <property type="match status" value="1"/>
</dbReference>
<dbReference type="SUPFAM" id="SSF140371">
    <property type="entry name" value="Vng1086c-like"/>
    <property type="match status" value="1"/>
</dbReference>
<dbReference type="Gene3D" id="1.20.1270.110">
    <property type="entry name" value="Uncharacterised protein family UPF0058"/>
    <property type="match status" value="1"/>
</dbReference>